<name>A0A4S4L4P6_9AGAM</name>
<evidence type="ECO:0000313" key="2">
    <source>
        <dbReference type="Proteomes" id="UP000308199"/>
    </source>
</evidence>
<keyword evidence="2" id="KW-1185">Reference proteome</keyword>
<dbReference type="Proteomes" id="UP000308199">
    <property type="component" value="Unassembled WGS sequence"/>
</dbReference>
<dbReference type="AlphaFoldDB" id="A0A4S4L4P6"/>
<accession>A0A4S4L4P6</accession>
<evidence type="ECO:0000313" key="1">
    <source>
        <dbReference type="EMBL" id="THH06309.1"/>
    </source>
</evidence>
<reference evidence="1 2" key="1">
    <citation type="submission" date="2019-02" db="EMBL/GenBank/DDBJ databases">
        <title>Genome sequencing of the rare red list fungi Phellinidium pouzarii.</title>
        <authorList>
            <person name="Buettner E."/>
            <person name="Kellner H."/>
        </authorList>
    </citation>
    <scope>NUCLEOTIDE SEQUENCE [LARGE SCALE GENOMIC DNA]</scope>
    <source>
        <strain evidence="1 2">DSM 108285</strain>
    </source>
</reference>
<gene>
    <name evidence="1" type="ORF">EW145_g4175</name>
</gene>
<organism evidence="1 2">
    <name type="scientific">Phellinidium pouzarii</name>
    <dbReference type="NCBI Taxonomy" id="167371"/>
    <lineage>
        <taxon>Eukaryota</taxon>
        <taxon>Fungi</taxon>
        <taxon>Dikarya</taxon>
        <taxon>Basidiomycota</taxon>
        <taxon>Agaricomycotina</taxon>
        <taxon>Agaricomycetes</taxon>
        <taxon>Hymenochaetales</taxon>
        <taxon>Hymenochaetaceae</taxon>
        <taxon>Phellinidium</taxon>
    </lineage>
</organism>
<protein>
    <submittedName>
        <fullName evidence="1">Uncharacterized protein</fullName>
    </submittedName>
</protein>
<dbReference type="OrthoDB" id="10683275at2759"/>
<proteinExistence type="predicted"/>
<comment type="caution">
    <text evidence="1">The sequence shown here is derived from an EMBL/GenBank/DDBJ whole genome shotgun (WGS) entry which is preliminary data.</text>
</comment>
<dbReference type="EMBL" id="SGPK01000203">
    <property type="protein sequence ID" value="THH06309.1"/>
    <property type="molecule type" value="Genomic_DNA"/>
</dbReference>
<sequence>MDDFLQDLSHSQIFWKVGSHRDESIKELDALSFSIPDTDANEVDSFFSSLKAVEDDNDIEGQWHELDEIHRTEDSVELSFEDSFDGTLSPSFSDSSDVQHSYSMRRHTIYAPRTSSPIGLGSVGTCGQGQNIFGTLSNVATKHYDNDESVDRYERIAASAEDEQQYTAHEHCMYCAASTTSLSTQLAQYISPDSSTRANASQLSLSISLRLFGDSRSSSVLYLSPNFPDFDNGGLSASSSVSSSAWMSSSALVGDRASNVRSEHCGVSFACQSTEPEQSPSSLRSFFNAARRRVTSFSGPGRNPKALLLRRASLSGTIESSHNVISSSNVMNTAVSGPRYHTWAGNPPKFHPLQVPSYATPALPNHSSPREVRETVQPVSPAKSSRLSLNLGFIRRLSFPLGRVGGEEKVEDTPTQSFLPLFEGVRTSPTKTKQARERGLSDTSASSLKISILGI</sequence>